<gene>
    <name evidence="6" type="primary">bat_14</name>
    <name evidence="6" type="ORF">SY89_03435</name>
</gene>
<dbReference type="SUPFAM" id="SSF52172">
    <property type="entry name" value="CheY-like"/>
    <property type="match status" value="1"/>
</dbReference>
<accession>A0A0P7HXT7</accession>
<comment type="caution">
    <text evidence="6">The sequence shown here is derived from an EMBL/GenBank/DDBJ whole genome shotgun (WGS) entry which is preliminary data.</text>
</comment>
<feature type="region of interest" description="Disordered" evidence="3">
    <location>
        <begin position="210"/>
        <end position="235"/>
    </location>
</feature>
<evidence type="ECO:0000313" key="7">
    <source>
        <dbReference type="Proteomes" id="UP000050535"/>
    </source>
</evidence>
<feature type="domain" description="Response regulatory" evidence="4">
    <location>
        <begin position="9"/>
        <end position="125"/>
    </location>
</feature>
<feature type="modified residue" description="4-aspartylphosphate" evidence="2">
    <location>
        <position position="60"/>
    </location>
</feature>
<dbReference type="PROSITE" id="PS50110">
    <property type="entry name" value="RESPONSE_REGULATORY"/>
    <property type="match status" value="1"/>
</dbReference>
<dbReference type="Gene3D" id="3.40.50.2300">
    <property type="match status" value="1"/>
</dbReference>
<dbReference type="InterPro" id="IPR035965">
    <property type="entry name" value="PAS-like_dom_sf"/>
</dbReference>
<organism evidence="6 7">
    <name type="scientific">Halolamina pelagica</name>
    <dbReference type="NCBI Taxonomy" id="699431"/>
    <lineage>
        <taxon>Archaea</taxon>
        <taxon>Methanobacteriati</taxon>
        <taxon>Methanobacteriota</taxon>
        <taxon>Stenosarchaea group</taxon>
        <taxon>Halobacteria</taxon>
        <taxon>Halobacteriales</taxon>
        <taxon>Haloferacaceae</taxon>
    </lineage>
</organism>
<dbReference type="STRING" id="699431.SY89_03435"/>
<dbReference type="Pfam" id="PF08448">
    <property type="entry name" value="PAS_4"/>
    <property type="match status" value="1"/>
</dbReference>
<dbReference type="NCBIfam" id="TIGR00229">
    <property type="entry name" value="sensory_box"/>
    <property type="match status" value="1"/>
</dbReference>
<dbReference type="EMBL" id="LGUC01000002">
    <property type="protein sequence ID" value="KPN29201.1"/>
    <property type="molecule type" value="Genomic_DNA"/>
</dbReference>
<dbReference type="Pfam" id="PF00072">
    <property type="entry name" value="Response_reg"/>
    <property type="match status" value="1"/>
</dbReference>
<evidence type="ECO:0000259" key="4">
    <source>
        <dbReference type="PROSITE" id="PS50110"/>
    </source>
</evidence>
<feature type="domain" description="PAS" evidence="5">
    <location>
        <begin position="140"/>
        <end position="210"/>
    </location>
</feature>
<keyword evidence="1 2" id="KW-0597">Phosphoprotein</keyword>
<evidence type="ECO:0000256" key="2">
    <source>
        <dbReference type="PROSITE-ProRule" id="PRU00169"/>
    </source>
</evidence>
<dbReference type="PANTHER" id="PTHR44591:SF25">
    <property type="entry name" value="CHEMOTAXIS TWO-COMPONENT RESPONSE REGULATOR"/>
    <property type="match status" value="1"/>
</dbReference>
<dbReference type="InterPro" id="IPR001789">
    <property type="entry name" value="Sig_transdc_resp-reg_receiver"/>
</dbReference>
<dbReference type="Proteomes" id="UP000050535">
    <property type="component" value="Unassembled WGS sequence"/>
</dbReference>
<name>A0A0P7HXT7_9EURY</name>
<dbReference type="GO" id="GO:0000160">
    <property type="term" value="P:phosphorelay signal transduction system"/>
    <property type="evidence" value="ECO:0007669"/>
    <property type="project" value="InterPro"/>
</dbReference>
<dbReference type="CDD" id="cd00156">
    <property type="entry name" value="REC"/>
    <property type="match status" value="1"/>
</dbReference>
<dbReference type="InterPro" id="IPR000014">
    <property type="entry name" value="PAS"/>
</dbReference>
<dbReference type="InterPro" id="IPR011006">
    <property type="entry name" value="CheY-like_superfamily"/>
</dbReference>
<dbReference type="InterPro" id="IPR050595">
    <property type="entry name" value="Bact_response_regulator"/>
</dbReference>
<evidence type="ECO:0000256" key="3">
    <source>
        <dbReference type="SAM" id="MobiDB-lite"/>
    </source>
</evidence>
<evidence type="ECO:0000259" key="5">
    <source>
        <dbReference type="PROSITE" id="PS50112"/>
    </source>
</evidence>
<feature type="compositionally biased region" description="Polar residues" evidence="3">
    <location>
        <begin position="224"/>
        <end position="235"/>
    </location>
</feature>
<protein>
    <submittedName>
        <fullName evidence="6">Bacterioopsin transcriptional activator</fullName>
    </submittedName>
</protein>
<dbReference type="SUPFAM" id="SSF55785">
    <property type="entry name" value="PYP-like sensor domain (PAS domain)"/>
    <property type="match status" value="1"/>
</dbReference>
<dbReference type="Gene3D" id="3.30.450.20">
    <property type="entry name" value="PAS domain"/>
    <property type="match status" value="1"/>
</dbReference>
<evidence type="ECO:0000256" key="1">
    <source>
        <dbReference type="ARBA" id="ARBA00022553"/>
    </source>
</evidence>
<dbReference type="InterPro" id="IPR013656">
    <property type="entry name" value="PAS_4"/>
</dbReference>
<evidence type="ECO:0000313" key="6">
    <source>
        <dbReference type="EMBL" id="KPN29201.1"/>
    </source>
</evidence>
<dbReference type="PANTHER" id="PTHR44591">
    <property type="entry name" value="STRESS RESPONSE REGULATOR PROTEIN 1"/>
    <property type="match status" value="1"/>
</dbReference>
<dbReference type="PATRIC" id="fig|699431.3.peg.3526"/>
<dbReference type="SMART" id="SM00448">
    <property type="entry name" value="REC"/>
    <property type="match status" value="1"/>
</dbReference>
<dbReference type="SMART" id="SM00091">
    <property type="entry name" value="PAS"/>
    <property type="match status" value="1"/>
</dbReference>
<reference evidence="7" key="1">
    <citation type="submission" date="2013-11" db="EMBL/GenBank/DDBJ databases">
        <authorList>
            <person name="Hoang H.T."/>
            <person name="Killian M.L."/>
            <person name="Madson D.M."/>
            <person name="Arruda P.H.E."/>
            <person name="Sun D."/>
            <person name="Schwartz K.J."/>
            <person name="Yoon K."/>
        </authorList>
    </citation>
    <scope>NUCLEOTIDE SEQUENCE [LARGE SCALE GENOMIC DNA]</scope>
    <source>
        <strain evidence="7">CDK2</strain>
    </source>
</reference>
<dbReference type="PROSITE" id="PS50112">
    <property type="entry name" value="PAS"/>
    <property type="match status" value="1"/>
</dbReference>
<sequence length="235" mass="25422">MTFATDTIRVLHVDDDPDLGELVALSLEREDDRLSVATATSPDDAIDVLGAQDIDCVVSDYDMPETDGIEFLETVRADFPDLPFILYTGKGSEEVASEAISAGVTDYLQKEGGTSQYAVLANRITNAVEQYRSTRALEASQKRLSLFFEQSPLGVVEWTEEFEFARLNEAAEEILGYDESELLGEPVEKIVSDSDQETVETVVDALLEGTAGTTASTRTSERTANGSSVSGTIAS</sequence>
<dbReference type="AlphaFoldDB" id="A0A0P7HXT7"/>
<keyword evidence="7" id="KW-1185">Reference proteome</keyword>
<proteinExistence type="predicted"/>
<dbReference type="CDD" id="cd00130">
    <property type="entry name" value="PAS"/>
    <property type="match status" value="1"/>
</dbReference>